<name>A0A2W5FKQ5_9BACT</name>
<gene>
    <name evidence="2" type="ORF">DI586_05850</name>
</gene>
<dbReference type="Proteomes" id="UP000249739">
    <property type="component" value="Unassembled WGS sequence"/>
</dbReference>
<accession>A0A2W5FKQ5</accession>
<comment type="caution">
    <text evidence="2">The sequence shown here is derived from an EMBL/GenBank/DDBJ whole genome shotgun (WGS) entry which is preliminary data.</text>
</comment>
<dbReference type="EMBL" id="QFOT01000052">
    <property type="protein sequence ID" value="PZP55748.1"/>
    <property type="molecule type" value="Genomic_DNA"/>
</dbReference>
<organism evidence="2 3">
    <name type="scientific">Micavibrio aeruginosavorus</name>
    <dbReference type="NCBI Taxonomy" id="349221"/>
    <lineage>
        <taxon>Bacteria</taxon>
        <taxon>Pseudomonadati</taxon>
        <taxon>Bdellovibrionota</taxon>
        <taxon>Bdellovibrionia</taxon>
        <taxon>Bdellovibrionales</taxon>
        <taxon>Pseudobdellovibrionaceae</taxon>
        <taxon>Micavibrio</taxon>
    </lineage>
</organism>
<keyword evidence="1" id="KW-0472">Membrane</keyword>
<feature type="transmembrane region" description="Helical" evidence="1">
    <location>
        <begin position="26"/>
        <end position="46"/>
    </location>
</feature>
<dbReference type="AlphaFoldDB" id="A0A2W5FKQ5"/>
<evidence type="ECO:0000313" key="2">
    <source>
        <dbReference type="EMBL" id="PZP55748.1"/>
    </source>
</evidence>
<proteinExistence type="predicted"/>
<sequence>MQLDHGDNKGSASLFYSFCRLLKLTFVYFVLQFFSIFNSQLSFFALRKHRYTVRLLGLHQVPAVHLGDGRKTAWLFMTKPNA</sequence>
<protein>
    <submittedName>
        <fullName evidence="2">Uncharacterized protein</fullName>
    </submittedName>
</protein>
<evidence type="ECO:0000256" key="1">
    <source>
        <dbReference type="SAM" id="Phobius"/>
    </source>
</evidence>
<evidence type="ECO:0000313" key="3">
    <source>
        <dbReference type="Proteomes" id="UP000249739"/>
    </source>
</evidence>
<reference evidence="2 3" key="1">
    <citation type="submission" date="2017-08" db="EMBL/GenBank/DDBJ databases">
        <title>Infants hospitalized years apart are colonized by the same room-sourced microbial strains.</title>
        <authorList>
            <person name="Brooks B."/>
            <person name="Olm M.R."/>
            <person name="Firek B.A."/>
            <person name="Baker R."/>
            <person name="Thomas B.C."/>
            <person name="Morowitz M.J."/>
            <person name="Banfield J.F."/>
        </authorList>
    </citation>
    <scope>NUCLEOTIDE SEQUENCE [LARGE SCALE GENOMIC DNA]</scope>
    <source>
        <strain evidence="2">S2_006_000_R2_64</strain>
    </source>
</reference>
<keyword evidence="1" id="KW-0812">Transmembrane</keyword>
<keyword evidence="1" id="KW-1133">Transmembrane helix</keyword>